<dbReference type="AlphaFoldDB" id="A0A6I1MJ17"/>
<evidence type="ECO:0000256" key="5">
    <source>
        <dbReference type="ARBA" id="ARBA00022679"/>
    </source>
</evidence>
<dbReference type="InterPro" id="IPR001917">
    <property type="entry name" value="Aminotrans_II_pyridoxalP_BS"/>
</dbReference>
<evidence type="ECO:0000256" key="7">
    <source>
        <dbReference type="ARBA" id="ARBA00047481"/>
    </source>
</evidence>
<dbReference type="Gene3D" id="3.90.1150.10">
    <property type="entry name" value="Aspartate Aminotransferase, domain 1"/>
    <property type="match status" value="1"/>
</dbReference>
<comment type="caution">
    <text evidence="10">The sequence shown here is derived from an EMBL/GenBank/DDBJ whole genome shotgun (WGS) entry which is preliminary data.</text>
</comment>
<dbReference type="Pfam" id="PF00155">
    <property type="entry name" value="Aminotran_1_2"/>
    <property type="match status" value="1"/>
</dbReference>
<evidence type="ECO:0000259" key="9">
    <source>
        <dbReference type="Pfam" id="PF00155"/>
    </source>
</evidence>
<evidence type="ECO:0000256" key="4">
    <source>
        <dbReference type="ARBA" id="ARBA00022576"/>
    </source>
</evidence>
<evidence type="ECO:0000256" key="8">
    <source>
        <dbReference type="HAMAP-Rule" id="MF_01023"/>
    </source>
</evidence>
<dbReference type="GO" id="GO:0030170">
    <property type="term" value="F:pyridoxal phosphate binding"/>
    <property type="evidence" value="ECO:0007669"/>
    <property type="project" value="InterPro"/>
</dbReference>
<keyword evidence="11" id="KW-1185">Reference proteome</keyword>
<proteinExistence type="inferred from homology"/>
<reference evidence="10 11" key="1">
    <citation type="submission" date="2019-10" db="EMBL/GenBank/DDBJ databases">
        <title>The Genome Sequence of Clostridium tarantellae Isolated from Fish Brain.</title>
        <authorList>
            <person name="Bano L."/>
            <person name="Kiel M."/>
            <person name="Sales G."/>
            <person name="Doxey A.C."/>
            <person name="Mansfield M.J."/>
            <person name="Schiavone M."/>
            <person name="Rossetto O."/>
            <person name="Pirazzini M."/>
            <person name="Dobrindt U."/>
            <person name="Montecucco C."/>
        </authorList>
    </citation>
    <scope>NUCLEOTIDE SEQUENCE [LARGE SCALE GENOMIC DNA]</scope>
    <source>
        <strain evidence="10 11">DSM 3997</strain>
    </source>
</reference>
<keyword evidence="6 8" id="KW-0663">Pyridoxal phosphate</keyword>
<dbReference type="PANTHER" id="PTHR43643:SF3">
    <property type="entry name" value="HISTIDINOL-PHOSPHATE AMINOTRANSFERASE"/>
    <property type="match status" value="1"/>
</dbReference>
<dbReference type="Proteomes" id="UP000430345">
    <property type="component" value="Unassembled WGS sequence"/>
</dbReference>
<comment type="catalytic activity">
    <reaction evidence="7 8">
        <text>L-histidinol phosphate + 2-oxoglutarate = 3-(imidazol-4-yl)-2-oxopropyl phosphate + L-glutamate</text>
        <dbReference type="Rhea" id="RHEA:23744"/>
        <dbReference type="ChEBI" id="CHEBI:16810"/>
        <dbReference type="ChEBI" id="CHEBI:29985"/>
        <dbReference type="ChEBI" id="CHEBI:57766"/>
        <dbReference type="ChEBI" id="CHEBI:57980"/>
        <dbReference type="EC" id="2.6.1.9"/>
    </reaction>
</comment>
<gene>
    <name evidence="8" type="primary">hisC</name>
    <name evidence="10" type="ORF">GBZ86_02860</name>
</gene>
<feature type="domain" description="Aminotransferase class I/classII large" evidence="9">
    <location>
        <begin position="32"/>
        <end position="355"/>
    </location>
</feature>
<comment type="similarity">
    <text evidence="8">Belongs to the class-II pyridoxal-phosphate-dependent aminotransferase family. Histidinol-phosphate aminotransferase subfamily.</text>
</comment>
<dbReference type="InterPro" id="IPR004839">
    <property type="entry name" value="Aminotransferase_I/II_large"/>
</dbReference>
<evidence type="ECO:0000313" key="11">
    <source>
        <dbReference type="Proteomes" id="UP000430345"/>
    </source>
</evidence>
<accession>A0A6I1MJ17</accession>
<dbReference type="SUPFAM" id="SSF53383">
    <property type="entry name" value="PLP-dependent transferases"/>
    <property type="match status" value="1"/>
</dbReference>
<dbReference type="EC" id="2.6.1.9" evidence="8"/>
<dbReference type="PROSITE" id="PS00599">
    <property type="entry name" value="AA_TRANSFER_CLASS_2"/>
    <property type="match status" value="1"/>
</dbReference>
<comment type="cofactor">
    <cofactor evidence="1 8">
        <name>pyridoxal 5'-phosphate</name>
        <dbReference type="ChEBI" id="CHEBI:597326"/>
    </cofactor>
</comment>
<sequence>MVYGVREEILKIEKYVAGKSITEVKRELGLDNIVKMASNENPLGCSKKVKDALKALVKDTYLYPDSASYELKNLLGNKLNVKSKQIFCGAGSDSLIRVICNTLLDKDDESIVADITFPRYETNINLMGAKCIKIPVKNFIFNLEEMVNAITKKTKIIWFCNPNNPTGTIFTKYELKKVLDKIPKNVFVVIDEAYVEYVTDENYPDSLSLLKKYSNIIILRTFSKAYGLAALRIGYGIANEELVEYFNRVINSFDTNLYAQVAAIEAIKDEDFLSLVKQFNEEQRNFMYKEFDKLGLSYIKSQANFIMVKVNCDDKDLFNYLLKRGYIIRPGYLLGVPGYLRISIGKENENRQLVNLIKEYLKK</sequence>
<dbReference type="GO" id="GO:0000105">
    <property type="term" value="P:L-histidine biosynthetic process"/>
    <property type="evidence" value="ECO:0007669"/>
    <property type="project" value="UniProtKB-UniRule"/>
</dbReference>
<protein>
    <recommendedName>
        <fullName evidence="8">Histidinol-phosphate aminotransferase</fullName>
        <ecNumber evidence="8">2.6.1.9</ecNumber>
    </recommendedName>
    <alternativeName>
        <fullName evidence="8">Imidazole acetol-phosphate transaminase</fullName>
    </alternativeName>
</protein>
<dbReference type="GO" id="GO:0004400">
    <property type="term" value="F:histidinol-phosphate transaminase activity"/>
    <property type="evidence" value="ECO:0007669"/>
    <property type="project" value="UniProtKB-UniRule"/>
</dbReference>
<dbReference type="Gene3D" id="3.40.640.10">
    <property type="entry name" value="Type I PLP-dependent aspartate aminotransferase-like (Major domain)"/>
    <property type="match status" value="1"/>
</dbReference>
<keyword evidence="4 8" id="KW-0032">Aminotransferase</keyword>
<evidence type="ECO:0000256" key="6">
    <source>
        <dbReference type="ARBA" id="ARBA00022898"/>
    </source>
</evidence>
<dbReference type="HAMAP" id="MF_01023">
    <property type="entry name" value="HisC_aminotrans_2"/>
    <property type="match status" value="1"/>
</dbReference>
<keyword evidence="5 8" id="KW-0808">Transferase</keyword>
<name>A0A6I1MJ17_9CLOT</name>
<dbReference type="UniPathway" id="UPA00031">
    <property type="reaction ID" value="UER00012"/>
</dbReference>
<keyword evidence="8" id="KW-0368">Histidine biosynthesis</keyword>
<dbReference type="InterPro" id="IPR015422">
    <property type="entry name" value="PyrdxlP-dep_Trfase_small"/>
</dbReference>
<dbReference type="EMBL" id="WHJC01000017">
    <property type="protein sequence ID" value="MPQ42693.1"/>
    <property type="molecule type" value="Genomic_DNA"/>
</dbReference>
<evidence type="ECO:0000256" key="3">
    <source>
        <dbReference type="ARBA" id="ARBA00011738"/>
    </source>
</evidence>
<dbReference type="OrthoDB" id="9813612at2"/>
<dbReference type="InterPro" id="IPR015424">
    <property type="entry name" value="PyrdxlP-dep_Trfase"/>
</dbReference>
<dbReference type="CDD" id="cd00609">
    <property type="entry name" value="AAT_like"/>
    <property type="match status" value="1"/>
</dbReference>
<evidence type="ECO:0000313" key="10">
    <source>
        <dbReference type="EMBL" id="MPQ42693.1"/>
    </source>
</evidence>
<feature type="modified residue" description="N6-(pyridoxal phosphate)lysine" evidence="8">
    <location>
        <position position="224"/>
    </location>
</feature>
<keyword evidence="8" id="KW-0028">Amino-acid biosynthesis</keyword>
<dbReference type="InterPro" id="IPR015421">
    <property type="entry name" value="PyrdxlP-dep_Trfase_major"/>
</dbReference>
<dbReference type="InterPro" id="IPR005861">
    <property type="entry name" value="HisP_aminotrans"/>
</dbReference>
<comment type="pathway">
    <text evidence="2 8">Amino-acid biosynthesis; L-histidine biosynthesis; L-histidine from 5-phospho-alpha-D-ribose 1-diphosphate: step 7/9.</text>
</comment>
<evidence type="ECO:0000256" key="1">
    <source>
        <dbReference type="ARBA" id="ARBA00001933"/>
    </source>
</evidence>
<dbReference type="InterPro" id="IPR050106">
    <property type="entry name" value="HistidinolP_aminotransfase"/>
</dbReference>
<dbReference type="PANTHER" id="PTHR43643">
    <property type="entry name" value="HISTIDINOL-PHOSPHATE AMINOTRANSFERASE 2"/>
    <property type="match status" value="1"/>
</dbReference>
<dbReference type="NCBIfam" id="TIGR01141">
    <property type="entry name" value="hisC"/>
    <property type="match status" value="1"/>
</dbReference>
<evidence type="ECO:0000256" key="2">
    <source>
        <dbReference type="ARBA" id="ARBA00005011"/>
    </source>
</evidence>
<comment type="subunit">
    <text evidence="3 8">Homodimer.</text>
</comment>
<dbReference type="RefSeq" id="WP_152887550.1">
    <property type="nucleotide sequence ID" value="NZ_WHJC01000017.1"/>
</dbReference>
<organism evidence="10 11">
    <name type="scientific">Clostridium tarantellae</name>
    <dbReference type="NCBI Taxonomy" id="39493"/>
    <lineage>
        <taxon>Bacteria</taxon>
        <taxon>Bacillati</taxon>
        <taxon>Bacillota</taxon>
        <taxon>Clostridia</taxon>
        <taxon>Eubacteriales</taxon>
        <taxon>Clostridiaceae</taxon>
        <taxon>Clostridium</taxon>
    </lineage>
</organism>